<keyword evidence="3" id="KW-1185">Reference proteome</keyword>
<evidence type="ECO:0000313" key="2">
    <source>
        <dbReference type="EMBL" id="MXQ74541.1"/>
    </source>
</evidence>
<sequence>MMDLHTHSSYSDGICTPNQLLKLAEDHKLCYFAITDHDNMEAYQHMEEQQLFHGTLVPGIEMTFSYRGLTMDMLGYGVDRKRMEASGLLHHHDEAKIMRREQSRLDSLFTICEGLGLKINRQVRIKASYERANDVLCDQLMAYPENKIRLDEMHIKNRTTFYRNHYLNPKSPFYMEQEKHAPGMKQVADAIHASGGLTFLAHPFVYDVSDTWKLIDQLVDEQLLDGIECLHRRHSWTNSEQLLDYCDRHHLYKSGGSDLHKVEHGLGHGDNGTRIVSETIALEWLKNL</sequence>
<dbReference type="RefSeq" id="WP_160625925.1">
    <property type="nucleotide sequence ID" value="NZ_WUUQ01000009.1"/>
</dbReference>
<dbReference type="SMART" id="SM00481">
    <property type="entry name" value="POLIIIAc"/>
    <property type="match status" value="1"/>
</dbReference>
<dbReference type="Gene3D" id="3.20.20.140">
    <property type="entry name" value="Metal-dependent hydrolases"/>
    <property type="match status" value="1"/>
</dbReference>
<dbReference type="SUPFAM" id="SSF89550">
    <property type="entry name" value="PHP domain-like"/>
    <property type="match status" value="1"/>
</dbReference>
<reference evidence="2 3" key="2">
    <citation type="submission" date="2020-01" db="EMBL/GenBank/DDBJ databases">
        <title>Clostridiaceae sp. nov. isolated from the gut of human by culturomics.</title>
        <authorList>
            <person name="Chang Y."/>
        </authorList>
    </citation>
    <scope>NUCLEOTIDE SEQUENCE [LARGE SCALE GENOMIC DNA]</scope>
    <source>
        <strain evidence="2 3">DONG20-135</strain>
    </source>
</reference>
<dbReference type="InterPro" id="IPR016195">
    <property type="entry name" value="Pol/histidinol_Pase-like"/>
</dbReference>
<comment type="caution">
    <text evidence="2">The sequence shown here is derived from an EMBL/GenBank/DDBJ whole genome shotgun (WGS) entry which is preliminary data.</text>
</comment>
<feature type="domain" description="Polymerase/histidinol phosphatase N-terminal" evidence="1">
    <location>
        <begin position="2"/>
        <end position="66"/>
    </location>
</feature>
<dbReference type="InterPro" id="IPR052018">
    <property type="entry name" value="PHP_domain"/>
</dbReference>
<protein>
    <submittedName>
        <fullName evidence="2">PHP domain-containing protein</fullName>
    </submittedName>
</protein>
<dbReference type="AlphaFoldDB" id="A0A6N8U9G9"/>
<name>A0A6N8U9G9_9FIRM</name>
<accession>A0A6N8U9G9</accession>
<dbReference type="PANTHER" id="PTHR42924:SF3">
    <property type="entry name" value="POLYMERASE_HISTIDINOL PHOSPHATASE N-TERMINAL DOMAIN-CONTAINING PROTEIN"/>
    <property type="match status" value="1"/>
</dbReference>
<dbReference type="Proteomes" id="UP000434036">
    <property type="component" value="Unassembled WGS sequence"/>
</dbReference>
<evidence type="ECO:0000259" key="1">
    <source>
        <dbReference type="SMART" id="SM00481"/>
    </source>
</evidence>
<organism evidence="2 3">
    <name type="scientific">Copranaerobaculum intestinale</name>
    <dbReference type="NCBI Taxonomy" id="2692629"/>
    <lineage>
        <taxon>Bacteria</taxon>
        <taxon>Bacillati</taxon>
        <taxon>Bacillota</taxon>
        <taxon>Erysipelotrichia</taxon>
        <taxon>Erysipelotrichales</taxon>
        <taxon>Erysipelotrichaceae</taxon>
        <taxon>Copranaerobaculum</taxon>
    </lineage>
</organism>
<dbReference type="GO" id="GO:0035312">
    <property type="term" value="F:5'-3' DNA exonuclease activity"/>
    <property type="evidence" value="ECO:0007669"/>
    <property type="project" value="TreeGrafter"/>
</dbReference>
<evidence type="ECO:0000313" key="3">
    <source>
        <dbReference type="Proteomes" id="UP000434036"/>
    </source>
</evidence>
<dbReference type="PANTHER" id="PTHR42924">
    <property type="entry name" value="EXONUCLEASE"/>
    <property type="match status" value="1"/>
</dbReference>
<dbReference type="InterPro" id="IPR003141">
    <property type="entry name" value="Pol/His_phosphatase_N"/>
</dbReference>
<dbReference type="Pfam" id="PF02811">
    <property type="entry name" value="PHP"/>
    <property type="match status" value="1"/>
</dbReference>
<gene>
    <name evidence="2" type="ORF">GSF08_11450</name>
</gene>
<dbReference type="GO" id="GO:0004534">
    <property type="term" value="F:5'-3' RNA exonuclease activity"/>
    <property type="evidence" value="ECO:0007669"/>
    <property type="project" value="TreeGrafter"/>
</dbReference>
<reference evidence="2 3" key="1">
    <citation type="submission" date="2019-12" db="EMBL/GenBank/DDBJ databases">
        <authorList>
            <person name="Yang R."/>
        </authorList>
    </citation>
    <scope>NUCLEOTIDE SEQUENCE [LARGE SCALE GENOMIC DNA]</scope>
    <source>
        <strain evidence="2 3">DONG20-135</strain>
    </source>
</reference>
<dbReference type="EMBL" id="WUUQ01000009">
    <property type="protein sequence ID" value="MXQ74541.1"/>
    <property type="molecule type" value="Genomic_DNA"/>
</dbReference>
<dbReference type="InterPro" id="IPR004013">
    <property type="entry name" value="PHP_dom"/>
</dbReference>
<proteinExistence type="predicted"/>
<dbReference type="Gene3D" id="1.10.150.650">
    <property type="match status" value="1"/>
</dbReference>